<reference evidence="1 2" key="1">
    <citation type="submission" date="2021-01" db="EMBL/GenBank/DDBJ databases">
        <title>Carboxyliciviraga sp.nov., isolated from coastal sediments.</title>
        <authorList>
            <person name="Lu D."/>
            <person name="Zhang T."/>
        </authorList>
    </citation>
    <scope>NUCLEOTIDE SEQUENCE [LARGE SCALE GENOMIC DNA]</scope>
    <source>
        <strain evidence="1 2">N1Y132</strain>
    </source>
</reference>
<evidence type="ECO:0000313" key="2">
    <source>
        <dbReference type="Proteomes" id="UP000605676"/>
    </source>
</evidence>
<dbReference type="Proteomes" id="UP000605676">
    <property type="component" value="Unassembled WGS sequence"/>
</dbReference>
<dbReference type="EMBL" id="JAENRR010000109">
    <property type="protein sequence ID" value="MBK3519952.1"/>
    <property type="molecule type" value="Genomic_DNA"/>
</dbReference>
<sequence>MVWREIEIVLREIRSLVSEELRIEREIVLMHGEVIPGKREIEIILREIKLISV</sequence>
<evidence type="ECO:0000313" key="1">
    <source>
        <dbReference type="EMBL" id="MBK3519952.1"/>
    </source>
</evidence>
<dbReference type="RefSeq" id="WP_200467171.1">
    <property type="nucleotide sequence ID" value="NZ_JAENRR010000109.1"/>
</dbReference>
<gene>
    <name evidence="1" type="ORF">JIV24_21615</name>
</gene>
<name>A0ABS1HQX3_9BACT</name>
<protein>
    <submittedName>
        <fullName evidence="1">Uncharacterized protein</fullName>
    </submittedName>
</protein>
<accession>A0ABS1HQX3</accession>
<comment type="caution">
    <text evidence="1">The sequence shown here is derived from an EMBL/GenBank/DDBJ whole genome shotgun (WGS) entry which is preliminary data.</text>
</comment>
<organism evidence="1 2">
    <name type="scientific">Carboxylicivirga marina</name>
    <dbReference type="NCBI Taxonomy" id="2800988"/>
    <lineage>
        <taxon>Bacteria</taxon>
        <taxon>Pseudomonadati</taxon>
        <taxon>Bacteroidota</taxon>
        <taxon>Bacteroidia</taxon>
        <taxon>Marinilabiliales</taxon>
        <taxon>Marinilabiliaceae</taxon>
        <taxon>Carboxylicivirga</taxon>
    </lineage>
</organism>
<keyword evidence="2" id="KW-1185">Reference proteome</keyword>
<proteinExistence type="predicted"/>